<feature type="binding site" description="proximal binding residue" evidence="15">
    <location>
        <position position="85"/>
    </location>
    <ligand>
        <name>heme b</name>
        <dbReference type="ChEBI" id="CHEBI:60344"/>
    </ligand>
    <ligandPart>
        <name>Fe</name>
        <dbReference type="ChEBI" id="CHEBI:18248"/>
    </ligandPart>
</feature>
<dbReference type="FunFam" id="2.40.30.10:FF:000034">
    <property type="entry name" value="Flavohemoprotein"/>
    <property type="match status" value="1"/>
</dbReference>
<comment type="catalytic activity">
    <reaction evidence="13 15">
        <text>2 nitric oxide + NADH + 2 O2 = 2 nitrate + NAD(+) + H(+)</text>
        <dbReference type="Rhea" id="RHEA:19469"/>
        <dbReference type="ChEBI" id="CHEBI:15378"/>
        <dbReference type="ChEBI" id="CHEBI:15379"/>
        <dbReference type="ChEBI" id="CHEBI:16480"/>
        <dbReference type="ChEBI" id="CHEBI:17632"/>
        <dbReference type="ChEBI" id="CHEBI:57540"/>
        <dbReference type="ChEBI" id="CHEBI:57945"/>
        <dbReference type="EC" id="1.14.12.17"/>
    </reaction>
</comment>
<feature type="active site" description="Charge relay system" evidence="15">
    <location>
        <position position="95"/>
    </location>
</feature>
<dbReference type="Pfam" id="PF00175">
    <property type="entry name" value="NAD_binding_1"/>
    <property type="match status" value="1"/>
</dbReference>
<evidence type="ECO:0000256" key="13">
    <source>
        <dbReference type="ARBA" id="ARBA00048649"/>
    </source>
</evidence>
<comment type="function">
    <text evidence="15">Is involved in NO detoxification in an aerobic process, termed nitric oxide dioxygenase (NOD) reaction that utilizes O(2) and NAD(P)H to convert NO to nitrate, which protects the bacterium from various noxious nitrogen compounds. Therefore, plays a central role in the inducible response to nitrosative stress.</text>
</comment>
<dbReference type="Gene3D" id="3.40.50.80">
    <property type="entry name" value="Nucleotide-binding domain of ferredoxin-NADP reductase (FNR) module"/>
    <property type="match status" value="1"/>
</dbReference>
<dbReference type="InterPro" id="IPR001433">
    <property type="entry name" value="OxRdtase_FAD/NAD-bd"/>
</dbReference>
<evidence type="ECO:0000256" key="2">
    <source>
        <dbReference type="ARBA" id="ARBA00008414"/>
    </source>
</evidence>
<evidence type="ECO:0000256" key="5">
    <source>
        <dbReference type="ARBA" id="ARBA00022621"/>
    </source>
</evidence>
<dbReference type="GO" id="GO:0019825">
    <property type="term" value="F:oxygen binding"/>
    <property type="evidence" value="ECO:0007669"/>
    <property type="project" value="InterPro"/>
</dbReference>
<dbReference type="Gene3D" id="1.10.490.10">
    <property type="entry name" value="Globins"/>
    <property type="match status" value="1"/>
</dbReference>
<evidence type="ECO:0000313" key="19">
    <source>
        <dbReference type="Proteomes" id="UP000275473"/>
    </source>
</evidence>
<dbReference type="GO" id="GO:0046210">
    <property type="term" value="P:nitric oxide catabolic process"/>
    <property type="evidence" value="ECO:0007669"/>
    <property type="project" value="TreeGrafter"/>
</dbReference>
<evidence type="ECO:0000256" key="11">
    <source>
        <dbReference type="ARBA" id="ARBA00023004"/>
    </source>
</evidence>
<evidence type="ECO:0000256" key="15">
    <source>
        <dbReference type="HAMAP-Rule" id="MF_01252"/>
    </source>
</evidence>
<feature type="binding site" evidence="15">
    <location>
        <begin position="274"/>
        <end position="279"/>
    </location>
    <ligand>
        <name>NADP(+)</name>
        <dbReference type="ChEBI" id="CHEBI:58349"/>
    </ligand>
</feature>
<dbReference type="OrthoDB" id="9801223at2"/>
<feature type="domain" description="Globin" evidence="16">
    <location>
        <begin position="1"/>
        <end position="138"/>
    </location>
</feature>
<dbReference type="InterPro" id="IPR001709">
    <property type="entry name" value="Flavoprot_Pyr_Nucl_cyt_Rdtase"/>
</dbReference>
<keyword evidence="6 15" id="KW-0285">Flavoprotein</keyword>
<keyword evidence="12 15" id="KW-0520">NAD</keyword>
<dbReference type="GO" id="GO:0046872">
    <property type="term" value="F:metal ion binding"/>
    <property type="evidence" value="ECO:0007669"/>
    <property type="project" value="UniProtKB-KW"/>
</dbReference>
<dbReference type="PROSITE" id="PS01033">
    <property type="entry name" value="GLOBIN"/>
    <property type="match status" value="1"/>
</dbReference>
<feature type="region of interest" description="Reductase" evidence="15">
    <location>
        <begin position="149"/>
        <end position="393"/>
    </location>
</feature>
<evidence type="ECO:0000256" key="4">
    <source>
        <dbReference type="ARBA" id="ARBA00022617"/>
    </source>
</evidence>
<keyword evidence="19" id="KW-1185">Reference proteome</keyword>
<dbReference type="NCBIfam" id="NF009805">
    <property type="entry name" value="PRK13289.1"/>
    <property type="match status" value="1"/>
</dbReference>
<evidence type="ECO:0000256" key="10">
    <source>
        <dbReference type="ARBA" id="ARBA00023002"/>
    </source>
</evidence>
<keyword evidence="7 15" id="KW-0479">Metal-binding</keyword>
<evidence type="ECO:0000256" key="14">
    <source>
        <dbReference type="ARBA" id="ARBA00049433"/>
    </source>
</evidence>
<evidence type="ECO:0000256" key="8">
    <source>
        <dbReference type="ARBA" id="ARBA00022827"/>
    </source>
</evidence>
<dbReference type="PRINTS" id="PR00371">
    <property type="entry name" value="FPNCR"/>
</dbReference>
<proteinExistence type="inferred from homology"/>
<comment type="similarity">
    <text evidence="1 15">In the C-terminal section; belongs to the flavoprotein pyridine nucleotide cytochrome reductase family.</text>
</comment>
<evidence type="ECO:0000256" key="9">
    <source>
        <dbReference type="ARBA" id="ARBA00022857"/>
    </source>
</evidence>
<dbReference type="GO" id="GO:0071500">
    <property type="term" value="P:cellular response to nitrosative stress"/>
    <property type="evidence" value="ECO:0007669"/>
    <property type="project" value="TreeGrafter"/>
</dbReference>
<dbReference type="Pfam" id="PF00042">
    <property type="entry name" value="Globin"/>
    <property type="match status" value="1"/>
</dbReference>
<dbReference type="EC" id="1.14.12.17" evidence="15"/>
<comment type="cofactor">
    <cofactor evidence="15">
        <name>heme b</name>
        <dbReference type="ChEBI" id="CHEBI:60344"/>
    </cofactor>
    <text evidence="15">Binds 1 heme b (iron(II)-protoporphyrin IX) group per subunit.</text>
</comment>
<dbReference type="InterPro" id="IPR017927">
    <property type="entry name" value="FAD-bd_FR_type"/>
</dbReference>
<evidence type="ECO:0000313" key="18">
    <source>
        <dbReference type="EMBL" id="RNF40141.1"/>
    </source>
</evidence>
<keyword evidence="15" id="KW-0216">Detoxification</keyword>
<evidence type="ECO:0000256" key="12">
    <source>
        <dbReference type="ARBA" id="ARBA00023027"/>
    </source>
</evidence>
<feature type="binding site" evidence="15">
    <location>
        <begin position="206"/>
        <end position="209"/>
    </location>
    <ligand>
        <name>FAD</name>
        <dbReference type="ChEBI" id="CHEBI:57692"/>
    </ligand>
</feature>
<gene>
    <name evidence="15" type="primary">hmp</name>
    <name evidence="18" type="ORF">EEX84_05750</name>
</gene>
<comment type="domain">
    <text evidence="15">Consists of two distinct domains; an N-terminal heme-containing oxygen-binding domain and a C-terminal reductase domain with binding sites for FAD and NAD(P)H.</text>
</comment>
<dbReference type="InterPro" id="IPR000971">
    <property type="entry name" value="Globin"/>
</dbReference>
<evidence type="ECO:0000256" key="7">
    <source>
        <dbReference type="ARBA" id="ARBA00022723"/>
    </source>
</evidence>
<dbReference type="HAMAP" id="MF_01252">
    <property type="entry name" value="Hmp"/>
    <property type="match status" value="1"/>
</dbReference>
<dbReference type="GO" id="GO:0008941">
    <property type="term" value="F:nitric oxide dioxygenase NAD(P)H activity"/>
    <property type="evidence" value="ECO:0007669"/>
    <property type="project" value="UniProtKB-UniRule"/>
</dbReference>
<dbReference type="GO" id="GO:0005344">
    <property type="term" value="F:oxygen carrier activity"/>
    <property type="evidence" value="ECO:0007669"/>
    <property type="project" value="UniProtKB-UniRule"/>
</dbReference>
<dbReference type="PROSITE" id="PS51384">
    <property type="entry name" value="FAD_FR"/>
    <property type="match status" value="1"/>
</dbReference>
<dbReference type="InterPro" id="IPR039261">
    <property type="entry name" value="FNR_nucleotide-bd"/>
</dbReference>
<comment type="similarity">
    <text evidence="2 15">Belongs to the globin family. Two-domain flavohemoproteins subfamily.</text>
</comment>
<comment type="cofactor">
    <cofactor evidence="15">
        <name>FAD</name>
        <dbReference type="ChEBI" id="CHEBI:57692"/>
    </cofactor>
    <text evidence="15">Binds 1 FAD per subunit.</text>
</comment>
<keyword evidence="5 15" id="KW-0561">Oxygen transport</keyword>
<dbReference type="CDD" id="cd06184">
    <property type="entry name" value="flavohem_like_fad_nad_binding"/>
    <property type="match status" value="1"/>
</dbReference>
<dbReference type="Proteomes" id="UP000275473">
    <property type="component" value="Unassembled WGS sequence"/>
</dbReference>
<evidence type="ECO:0000259" key="17">
    <source>
        <dbReference type="PROSITE" id="PS51384"/>
    </source>
</evidence>
<feature type="site" description="Influences the redox potential of the prosthetic heme and FAD groups" evidence="15">
    <location>
        <position position="84"/>
    </location>
</feature>
<dbReference type="Gene3D" id="2.40.30.10">
    <property type="entry name" value="Translation factors"/>
    <property type="match status" value="1"/>
</dbReference>
<feature type="domain" description="FAD-binding FR-type" evidence="17">
    <location>
        <begin position="152"/>
        <end position="261"/>
    </location>
</feature>
<keyword evidence="4 15" id="KW-0349">Heme</keyword>
<dbReference type="FunFam" id="1.10.490.10:FF:000003">
    <property type="entry name" value="Flavohemoprotein"/>
    <property type="match status" value="1"/>
</dbReference>
<dbReference type="PANTHER" id="PTHR43396:SF3">
    <property type="entry name" value="FLAVOHEMOPROTEIN"/>
    <property type="match status" value="1"/>
</dbReference>
<dbReference type="EMBL" id="RIAX01000003">
    <property type="protein sequence ID" value="RNF40141.1"/>
    <property type="molecule type" value="Genomic_DNA"/>
</dbReference>
<protein>
    <recommendedName>
        <fullName evidence="15">Flavohemoprotein</fullName>
    </recommendedName>
    <alternativeName>
        <fullName evidence="15">Flavohemoglobin</fullName>
    </alternativeName>
    <alternativeName>
        <fullName evidence="15">Hemoglobin-like protein</fullName>
    </alternativeName>
    <alternativeName>
        <fullName evidence="15">Nitric oxide dioxygenase</fullName>
        <shortName evidence="15">NO oxygenase</shortName>
        <shortName evidence="15">NOD</shortName>
        <ecNumber evidence="15">1.14.12.17</ecNumber>
    </alternativeName>
</protein>
<reference evidence="18 19" key="1">
    <citation type="journal article" date="2018" name="Int. J. Syst. Evol. Microbiol.">
        <title>Planococcus salinus sp. nov., a moderately halophilic bacterium isolated from a saline-alkali soil.</title>
        <authorList>
            <person name="Gan L."/>
        </authorList>
    </citation>
    <scope>NUCLEOTIDE SEQUENCE [LARGE SCALE GENOMIC DNA]</scope>
    <source>
        <strain evidence="18 19">LCB217</strain>
    </source>
</reference>
<feature type="binding site" evidence="15">
    <location>
        <position position="190"/>
    </location>
    <ligand>
        <name>FAD</name>
        <dbReference type="ChEBI" id="CHEBI:57692"/>
    </ligand>
</feature>
<dbReference type="InterPro" id="IPR008333">
    <property type="entry name" value="Cbr1-like_FAD-bd_dom"/>
</dbReference>
<keyword evidence="3 15" id="KW-0813">Transport</keyword>
<dbReference type="PANTHER" id="PTHR43396">
    <property type="entry name" value="FLAVOHEMOPROTEIN"/>
    <property type="match status" value="1"/>
</dbReference>
<keyword evidence="9 15" id="KW-0521">NADP</keyword>
<feature type="site" description="Influences the redox potential of the prosthetic heme and FAD groups" evidence="15">
    <location>
        <position position="382"/>
    </location>
</feature>
<keyword evidence="10 15" id="KW-0560">Oxidoreductase</keyword>
<dbReference type="RefSeq" id="WP_123164650.1">
    <property type="nucleotide sequence ID" value="NZ_RIAX01000003.1"/>
</dbReference>
<organism evidence="18 19">
    <name type="scientific">Planococcus salinus</name>
    <dbReference type="NCBI Taxonomy" id="1848460"/>
    <lineage>
        <taxon>Bacteria</taxon>
        <taxon>Bacillati</taxon>
        <taxon>Bacillota</taxon>
        <taxon>Bacilli</taxon>
        <taxon>Bacillales</taxon>
        <taxon>Caryophanaceae</taxon>
        <taxon>Planococcus</taxon>
    </lineage>
</organism>
<evidence type="ECO:0000256" key="6">
    <source>
        <dbReference type="ARBA" id="ARBA00022630"/>
    </source>
</evidence>
<dbReference type="SUPFAM" id="SSF46458">
    <property type="entry name" value="Globin-like"/>
    <property type="match status" value="1"/>
</dbReference>
<name>A0A3M8P9N3_9BACL</name>
<dbReference type="Pfam" id="PF00970">
    <property type="entry name" value="FAD_binding_6"/>
    <property type="match status" value="1"/>
</dbReference>
<evidence type="ECO:0000259" key="16">
    <source>
        <dbReference type="PROSITE" id="PS01033"/>
    </source>
</evidence>
<dbReference type="InterPro" id="IPR017938">
    <property type="entry name" value="Riboflavin_synthase-like_b-brl"/>
</dbReference>
<dbReference type="PRINTS" id="PR00410">
    <property type="entry name" value="PHEHYDRXLASE"/>
</dbReference>
<feature type="site" description="Involved in heme-bound ligand stabilization and O-O bond activation" evidence="15">
    <location>
        <position position="29"/>
    </location>
</feature>
<dbReference type="CDD" id="cd14777">
    <property type="entry name" value="Yhb1-globin-like"/>
    <property type="match status" value="1"/>
</dbReference>
<dbReference type="GO" id="GO:0020037">
    <property type="term" value="F:heme binding"/>
    <property type="evidence" value="ECO:0007669"/>
    <property type="project" value="InterPro"/>
</dbReference>
<sequence length="393" mass="44184">MLSEDTKTIVKSTVPVLEEHGVDITTVFYRRMFEAHPELLNIFNHANQAQGRQQTALAKAVYAAAVHIDNLEEILPAVVQIAHKHVSLGIKPEHYPIVGEYLLKAMKEVLGDAATDEIIEAWGEAYGVIADAFISVEKDMYEQAASQENGWNYFKDFVVARKVKESDVITSFYLRPADGSNVPPYTAGQYISVRLSMPDNEYLVIRQYSLSQASKPDEFRISVKRESDNDPNGVVSNYLHKHVNEGDTIEVSPPAGIFVLDVEKTTPIAFISGGVGITPMMSMFETVATSTPERPTVFLHGARNRLQHAFDDDIKAYSEKMENAKYKTVYSDEENGFITREMLEQYVDTSGDAYVCGPTVFMEIMIRELRNIGMPEERIHYEFFGPAMDLNTN</sequence>
<keyword evidence="11 15" id="KW-0408">Iron</keyword>
<dbReference type="InterPro" id="IPR023950">
    <property type="entry name" value="Hmp"/>
</dbReference>
<evidence type="ECO:0000256" key="1">
    <source>
        <dbReference type="ARBA" id="ARBA00006401"/>
    </source>
</evidence>
<dbReference type="InterPro" id="IPR009050">
    <property type="entry name" value="Globin-like_sf"/>
</dbReference>
<feature type="binding site" evidence="15">
    <location>
        <begin position="383"/>
        <end position="386"/>
    </location>
    <ligand>
        <name>FAD</name>
        <dbReference type="ChEBI" id="CHEBI:57692"/>
    </ligand>
</feature>
<dbReference type="InterPro" id="IPR012292">
    <property type="entry name" value="Globin/Proto"/>
</dbReference>
<comment type="catalytic activity">
    <reaction evidence="14 15">
        <text>2 nitric oxide + NADPH + 2 O2 = 2 nitrate + NADP(+) + H(+)</text>
        <dbReference type="Rhea" id="RHEA:19465"/>
        <dbReference type="ChEBI" id="CHEBI:15378"/>
        <dbReference type="ChEBI" id="CHEBI:15379"/>
        <dbReference type="ChEBI" id="CHEBI:16480"/>
        <dbReference type="ChEBI" id="CHEBI:17632"/>
        <dbReference type="ChEBI" id="CHEBI:57783"/>
        <dbReference type="ChEBI" id="CHEBI:58349"/>
        <dbReference type="EC" id="1.14.12.17"/>
    </reaction>
</comment>
<keyword evidence="8 15" id="KW-0274">FAD</keyword>
<dbReference type="SUPFAM" id="SSF52343">
    <property type="entry name" value="Ferredoxin reductase-like, C-terminal NADP-linked domain"/>
    <property type="match status" value="1"/>
</dbReference>
<accession>A0A3M8P9N3</accession>
<feature type="active site" description="Charge relay system" evidence="15">
    <location>
        <position position="137"/>
    </location>
</feature>
<dbReference type="GO" id="GO:0009636">
    <property type="term" value="P:response to toxic substance"/>
    <property type="evidence" value="ECO:0007669"/>
    <property type="project" value="UniProtKB-KW"/>
</dbReference>
<dbReference type="SUPFAM" id="SSF63380">
    <property type="entry name" value="Riboflavin synthase domain-like"/>
    <property type="match status" value="1"/>
</dbReference>
<evidence type="ECO:0000256" key="3">
    <source>
        <dbReference type="ARBA" id="ARBA00022448"/>
    </source>
</evidence>
<comment type="caution">
    <text evidence="18">The sequence shown here is derived from an EMBL/GenBank/DDBJ whole genome shotgun (WGS) entry which is preliminary data.</text>
</comment>
<dbReference type="AlphaFoldDB" id="A0A3M8P9N3"/>
<dbReference type="GO" id="GO:0071949">
    <property type="term" value="F:FAD binding"/>
    <property type="evidence" value="ECO:0007669"/>
    <property type="project" value="InterPro"/>
</dbReference>